<keyword evidence="7" id="KW-1185">Reference proteome</keyword>
<dbReference type="InterPro" id="IPR036915">
    <property type="entry name" value="Cyclin-like_sf"/>
</dbReference>
<feature type="domain" description="Cyclin C-terminal" evidence="6">
    <location>
        <begin position="167"/>
        <end position="297"/>
    </location>
</feature>
<keyword evidence="2 4" id="KW-0195">Cyclin</keyword>
<protein>
    <submittedName>
        <fullName evidence="8">G1/S-specific cyclin-D2-like</fullName>
    </submittedName>
</protein>
<dbReference type="SMART" id="SM00385">
    <property type="entry name" value="CYCLIN"/>
    <property type="match status" value="1"/>
</dbReference>
<dbReference type="InterPro" id="IPR039361">
    <property type="entry name" value="Cyclin"/>
</dbReference>
<dbReference type="InterPro" id="IPR013763">
    <property type="entry name" value="Cyclin-like_dom"/>
</dbReference>
<reference evidence="8" key="1">
    <citation type="submission" date="2025-08" db="UniProtKB">
        <authorList>
            <consortium name="RefSeq"/>
        </authorList>
    </citation>
    <scope>IDENTIFICATION</scope>
    <source>
        <tissue evidence="8">Muscle</tissue>
    </source>
</reference>
<dbReference type="PANTHER" id="PTHR10177">
    <property type="entry name" value="CYCLINS"/>
    <property type="match status" value="1"/>
</dbReference>
<comment type="similarity">
    <text evidence="4">Belongs to the cyclin family.</text>
</comment>
<dbReference type="InterPro" id="IPR048258">
    <property type="entry name" value="Cyclins_cyclin-box"/>
</dbReference>
<gene>
    <name evidence="8" type="primary">LOC106469998</name>
</gene>
<evidence type="ECO:0000256" key="4">
    <source>
        <dbReference type="RuleBase" id="RU000383"/>
    </source>
</evidence>
<dbReference type="SUPFAM" id="SSF47954">
    <property type="entry name" value="Cyclin-like"/>
    <property type="match status" value="2"/>
</dbReference>
<dbReference type="Gene3D" id="1.10.472.10">
    <property type="entry name" value="Cyclin-like"/>
    <property type="match status" value="2"/>
</dbReference>
<evidence type="ECO:0000256" key="2">
    <source>
        <dbReference type="ARBA" id="ARBA00023127"/>
    </source>
</evidence>
<dbReference type="Pfam" id="PF02984">
    <property type="entry name" value="Cyclin_C"/>
    <property type="match status" value="1"/>
</dbReference>
<evidence type="ECO:0000256" key="1">
    <source>
        <dbReference type="ARBA" id="ARBA00022618"/>
    </source>
</evidence>
<dbReference type="Pfam" id="PF00134">
    <property type="entry name" value="Cyclin_N"/>
    <property type="match status" value="1"/>
</dbReference>
<dbReference type="SMART" id="SM01332">
    <property type="entry name" value="Cyclin_C"/>
    <property type="match status" value="1"/>
</dbReference>
<evidence type="ECO:0000259" key="6">
    <source>
        <dbReference type="SMART" id="SM01332"/>
    </source>
</evidence>
<organism evidence="7 8">
    <name type="scientific">Limulus polyphemus</name>
    <name type="common">Atlantic horseshoe crab</name>
    <dbReference type="NCBI Taxonomy" id="6850"/>
    <lineage>
        <taxon>Eukaryota</taxon>
        <taxon>Metazoa</taxon>
        <taxon>Ecdysozoa</taxon>
        <taxon>Arthropoda</taxon>
        <taxon>Chelicerata</taxon>
        <taxon>Merostomata</taxon>
        <taxon>Xiphosura</taxon>
        <taxon>Limulidae</taxon>
        <taxon>Limulus</taxon>
    </lineage>
</organism>
<sequence>MSVTYHDTKPEGMELLCCERRLKTETKAYQDPVLCTDQALQSSLRLEDRYTISSSYFNCLQKELKPYMRKIVATWMWEVCEEERCQQDVFPLAINCLDRFLSLVKIRKSQLQLVGAVCLFLASKVRQTRCISAVKLCGYTDNSVTLEELLNWELLLLSRLKWDVSAVTPNDFIEPILQKLPLVSGFKVVRNHAETFIALCSIDFNFSMYPPSMVAAASIGAAVQGLLWLDKQWSSQKELLTRLHQILGIEMDCLRHCLEQVEEMVSSNLSSTSGAQVVPSAMKDSNKLMNIADFESTKPPTPTDLQDVHF</sequence>
<accession>A0ABM1BP70</accession>
<keyword evidence="1" id="KW-0132">Cell division</keyword>
<dbReference type="RefSeq" id="XP_013785974.1">
    <property type="nucleotide sequence ID" value="XM_013930520.2"/>
</dbReference>
<dbReference type="InterPro" id="IPR006671">
    <property type="entry name" value="Cyclin_N"/>
</dbReference>
<keyword evidence="3" id="KW-0131">Cell cycle</keyword>
<feature type="domain" description="Cyclin-like" evidence="5">
    <location>
        <begin position="74"/>
        <end position="158"/>
    </location>
</feature>
<evidence type="ECO:0000313" key="8">
    <source>
        <dbReference type="RefSeq" id="XP_013785974.1"/>
    </source>
</evidence>
<evidence type="ECO:0000313" key="7">
    <source>
        <dbReference type="Proteomes" id="UP000694941"/>
    </source>
</evidence>
<proteinExistence type="inferred from homology"/>
<dbReference type="PROSITE" id="PS00292">
    <property type="entry name" value="CYCLINS"/>
    <property type="match status" value="1"/>
</dbReference>
<evidence type="ECO:0000256" key="3">
    <source>
        <dbReference type="ARBA" id="ARBA00023306"/>
    </source>
</evidence>
<dbReference type="Proteomes" id="UP000694941">
    <property type="component" value="Unplaced"/>
</dbReference>
<dbReference type="InterPro" id="IPR004367">
    <property type="entry name" value="Cyclin_C-dom"/>
</dbReference>
<dbReference type="GeneID" id="106469998"/>
<dbReference type="CDD" id="cd20516">
    <property type="entry name" value="CYCLIN_CCND_rpt2"/>
    <property type="match status" value="1"/>
</dbReference>
<evidence type="ECO:0000259" key="5">
    <source>
        <dbReference type="SMART" id="SM00385"/>
    </source>
</evidence>
<name>A0ABM1BP70_LIMPO</name>